<evidence type="ECO:0000256" key="4">
    <source>
        <dbReference type="ARBA" id="ARBA00022723"/>
    </source>
</evidence>
<protein>
    <recommendedName>
        <fullName evidence="8">Esterase FrsA</fullName>
        <ecNumber evidence="8">3.1.1.1</ecNumber>
    </recommendedName>
</protein>
<dbReference type="HAMAP" id="MF_01063">
    <property type="entry name" value="FrsA"/>
    <property type="match status" value="1"/>
</dbReference>
<proteinExistence type="inferred from homology"/>
<dbReference type="InterPro" id="IPR000836">
    <property type="entry name" value="PRTase_dom"/>
</dbReference>
<keyword evidence="5" id="KW-0660">Purine salvage</keyword>
<organism evidence="10 11">
    <name type="scientific">Klebsiella pneumoniae</name>
    <dbReference type="NCBI Taxonomy" id="573"/>
    <lineage>
        <taxon>Bacteria</taxon>
        <taxon>Pseudomonadati</taxon>
        <taxon>Pseudomonadota</taxon>
        <taxon>Gammaproteobacteria</taxon>
        <taxon>Enterobacterales</taxon>
        <taxon>Enterobacteriaceae</taxon>
        <taxon>Klebsiella/Raoultella group</taxon>
        <taxon>Klebsiella</taxon>
        <taxon>Klebsiella pneumoniae complex</taxon>
    </lineage>
</organism>
<evidence type="ECO:0000256" key="7">
    <source>
        <dbReference type="ARBA" id="ARBA00023136"/>
    </source>
</evidence>
<name>A0A377UXZ5_KLEPN</name>
<evidence type="ECO:0000259" key="9">
    <source>
        <dbReference type="Pfam" id="PF00156"/>
    </source>
</evidence>
<sequence>MSEKYVVTWDMLQIHARKLASRLLPVEQWKGIIAVSRGGLVPGALLARELGIRHVDTVCISSYDHDNQRELKVLKRAEGDGEGFIVIDDLVDTGGTAVAIREMYPKAHFVTIFAKRQAARWWTITLWIFRRIPGLNSRGIWAWCLYRLSQVVNSSGQCYLPRPACRAWFFLSFSRLQYPEWHYDGDCTCHRLTSAKRCLNLASNIPKLLRWCVGFLPENPGDAVALSGNHVDHWYRLINRLMWIWRGVTPQEILDVQARIVMSEAERTDPELFDTVIGYRGGNWIFEWAKEAMQWQQKAGQEADPLLSGRHWLHASNLYSIAAYPHIKGDELAEQAQALANRAYEEAAQRLPGSLRELEFTIPGGSPITGFLHMPKGEGPFPTVLMCGGLDSLQTDYYNLYENYFSPLGIAMLTIDMPSIGFSSKWTLNQDTSLLHQHALRHLENVPWIDHTRVAAFGFRFGANIAVRLGYLEPQRLKAVACLGPVVHGLLVDPLHQGRVPEMYLDVLASRLGMHDASDEALRVELNRYSLKTQGLLGRRCPTPMLSGFWKDDPFSPEEESRLITSSSADGKLLEIPFNPVYRNFDHALRQIARWINHRFG</sequence>
<dbReference type="InterPro" id="IPR023747">
    <property type="entry name" value="Xanthine_Guanine_PRibTrfase"/>
</dbReference>
<keyword evidence="6" id="KW-0460">Magnesium</keyword>
<evidence type="ECO:0000313" key="11">
    <source>
        <dbReference type="Proteomes" id="UP000255518"/>
    </source>
</evidence>
<dbReference type="GO" id="GO:0106435">
    <property type="term" value="F:carboxylesterase activity"/>
    <property type="evidence" value="ECO:0007669"/>
    <property type="project" value="UniProtKB-EC"/>
</dbReference>
<dbReference type="GO" id="GO:0000310">
    <property type="term" value="F:xanthine phosphoribosyltransferase activity"/>
    <property type="evidence" value="ECO:0007669"/>
    <property type="project" value="InterPro"/>
</dbReference>
<comment type="similarity">
    <text evidence="8">Belongs to the FrsA family.</text>
</comment>
<evidence type="ECO:0000256" key="2">
    <source>
        <dbReference type="ARBA" id="ARBA00022676"/>
    </source>
</evidence>
<dbReference type="GO" id="GO:0032264">
    <property type="term" value="P:IMP salvage"/>
    <property type="evidence" value="ECO:0007669"/>
    <property type="project" value="TreeGrafter"/>
</dbReference>
<reference evidence="10 11" key="1">
    <citation type="submission" date="2018-06" db="EMBL/GenBank/DDBJ databases">
        <authorList>
            <consortium name="Pathogen Informatics"/>
            <person name="Doyle S."/>
        </authorList>
    </citation>
    <scope>NUCLEOTIDE SEQUENCE [LARGE SCALE GENOMIC DNA]</scope>
    <source>
        <strain evidence="10 11">NCTC13443</strain>
    </source>
</reference>
<dbReference type="GO" id="GO:0005829">
    <property type="term" value="C:cytosol"/>
    <property type="evidence" value="ECO:0007669"/>
    <property type="project" value="TreeGrafter"/>
</dbReference>
<comment type="catalytic activity">
    <reaction evidence="8">
        <text>a carboxylic ester + H2O = an alcohol + a carboxylate + H(+)</text>
        <dbReference type="Rhea" id="RHEA:21164"/>
        <dbReference type="ChEBI" id="CHEBI:15377"/>
        <dbReference type="ChEBI" id="CHEBI:15378"/>
        <dbReference type="ChEBI" id="CHEBI:29067"/>
        <dbReference type="ChEBI" id="CHEBI:30879"/>
        <dbReference type="ChEBI" id="CHEBI:33308"/>
        <dbReference type="EC" id="3.1.1.1"/>
    </reaction>
</comment>
<comment type="function">
    <text evidence="8">Catalyzes the hydrolysis of esters.</text>
</comment>
<evidence type="ECO:0000256" key="3">
    <source>
        <dbReference type="ARBA" id="ARBA00022679"/>
    </source>
</evidence>
<feature type="domain" description="Phosphoribosyltransferase" evidence="9">
    <location>
        <begin position="12"/>
        <end position="119"/>
    </location>
</feature>
<gene>
    <name evidence="8 10" type="primary">frsA</name>
    <name evidence="10" type="ORF">NCTC13443_01902</name>
</gene>
<dbReference type="GO" id="GO:0046872">
    <property type="term" value="F:metal ion binding"/>
    <property type="evidence" value="ECO:0007669"/>
    <property type="project" value="UniProtKB-KW"/>
</dbReference>
<dbReference type="AlphaFoldDB" id="A0A377UXZ5"/>
<keyword evidence="8" id="KW-0719">Serine esterase</keyword>
<dbReference type="PANTHER" id="PTHR39563">
    <property type="entry name" value="XANTHINE PHOSPHORIBOSYLTRANSFERASE"/>
    <property type="match status" value="1"/>
</dbReference>
<dbReference type="InterPro" id="IPR043423">
    <property type="entry name" value="FrsA"/>
</dbReference>
<dbReference type="Pfam" id="PF00156">
    <property type="entry name" value="Pribosyltran"/>
    <property type="match status" value="1"/>
</dbReference>
<dbReference type="GO" id="GO:0006166">
    <property type="term" value="P:purine ribonucleoside salvage"/>
    <property type="evidence" value="ECO:0007669"/>
    <property type="project" value="UniProtKB-KW"/>
</dbReference>
<accession>A0A377UXZ5</accession>
<dbReference type="NCBIfam" id="NF003460">
    <property type="entry name" value="PRK05077.1"/>
    <property type="match status" value="1"/>
</dbReference>
<dbReference type="Gene3D" id="3.40.50.2020">
    <property type="match status" value="1"/>
</dbReference>
<dbReference type="Proteomes" id="UP000255518">
    <property type="component" value="Unassembled WGS sequence"/>
</dbReference>
<dbReference type="GO" id="GO:0032263">
    <property type="term" value="P:GMP salvage"/>
    <property type="evidence" value="ECO:0007669"/>
    <property type="project" value="TreeGrafter"/>
</dbReference>
<dbReference type="EC" id="3.1.1.1" evidence="8"/>
<dbReference type="SUPFAM" id="SSF53474">
    <property type="entry name" value="alpha/beta-Hydrolases"/>
    <property type="match status" value="1"/>
</dbReference>
<dbReference type="InterPro" id="IPR029057">
    <property type="entry name" value="PRTase-like"/>
</dbReference>
<dbReference type="GO" id="GO:0004422">
    <property type="term" value="F:hypoxanthine phosphoribosyltransferase activity"/>
    <property type="evidence" value="ECO:0007669"/>
    <property type="project" value="TreeGrafter"/>
</dbReference>
<keyword evidence="8" id="KW-0378">Hydrolase</keyword>
<keyword evidence="7" id="KW-0472">Membrane</keyword>
<dbReference type="NCBIfam" id="NF006613">
    <property type="entry name" value="PRK09177.1"/>
    <property type="match status" value="1"/>
</dbReference>
<evidence type="ECO:0000313" key="10">
    <source>
        <dbReference type="EMBL" id="STT01576.1"/>
    </source>
</evidence>
<keyword evidence="3" id="KW-0808">Transferase</keyword>
<evidence type="ECO:0000256" key="1">
    <source>
        <dbReference type="ARBA" id="ARBA00022475"/>
    </source>
</evidence>
<dbReference type="PANTHER" id="PTHR39563:SF1">
    <property type="entry name" value="XANTHINE-GUANINE PHOSPHORIBOSYLTRANSFERASE"/>
    <property type="match status" value="1"/>
</dbReference>
<dbReference type="SUPFAM" id="SSF53271">
    <property type="entry name" value="PRTase-like"/>
    <property type="match status" value="1"/>
</dbReference>
<keyword evidence="2" id="KW-0328">Glycosyltransferase</keyword>
<dbReference type="Pfam" id="PF06500">
    <property type="entry name" value="FrsA-like"/>
    <property type="match status" value="1"/>
</dbReference>
<evidence type="ECO:0000256" key="8">
    <source>
        <dbReference type="HAMAP-Rule" id="MF_01063"/>
    </source>
</evidence>
<dbReference type="InterPro" id="IPR029058">
    <property type="entry name" value="AB_hydrolase_fold"/>
</dbReference>
<evidence type="ECO:0000256" key="6">
    <source>
        <dbReference type="ARBA" id="ARBA00022842"/>
    </source>
</evidence>
<evidence type="ECO:0000256" key="5">
    <source>
        <dbReference type="ARBA" id="ARBA00022726"/>
    </source>
</evidence>
<dbReference type="Gene3D" id="3.40.50.1820">
    <property type="entry name" value="alpha/beta hydrolase"/>
    <property type="match status" value="1"/>
</dbReference>
<dbReference type="InterPro" id="IPR010520">
    <property type="entry name" value="FrsA-like"/>
</dbReference>
<dbReference type="CDD" id="cd06223">
    <property type="entry name" value="PRTases_typeI"/>
    <property type="match status" value="1"/>
</dbReference>
<dbReference type="GO" id="GO:0032265">
    <property type="term" value="P:XMP salvage"/>
    <property type="evidence" value="ECO:0007669"/>
    <property type="project" value="TreeGrafter"/>
</dbReference>
<keyword evidence="4" id="KW-0479">Metal-binding</keyword>
<keyword evidence="1" id="KW-1003">Cell membrane</keyword>
<dbReference type="EMBL" id="UGKT01000001">
    <property type="protein sequence ID" value="STT01576.1"/>
    <property type="molecule type" value="Genomic_DNA"/>
</dbReference>